<feature type="compositionally biased region" description="Low complexity" evidence="1">
    <location>
        <begin position="327"/>
        <end position="336"/>
    </location>
</feature>
<feature type="compositionally biased region" description="Acidic residues" evidence="1">
    <location>
        <begin position="341"/>
        <end position="354"/>
    </location>
</feature>
<protein>
    <submittedName>
        <fullName evidence="3">DUF2637 domain-containing protein</fullName>
    </submittedName>
</protein>
<feature type="transmembrane region" description="Helical" evidence="2">
    <location>
        <begin position="15"/>
        <end position="36"/>
    </location>
</feature>
<dbReference type="Pfam" id="PF10935">
    <property type="entry name" value="DUF2637"/>
    <property type="match status" value="1"/>
</dbReference>
<name>A0A5D4JKF7_9ACTN</name>
<organism evidence="3 4">
    <name type="scientific">Streptomyces parvus</name>
    <dbReference type="NCBI Taxonomy" id="66428"/>
    <lineage>
        <taxon>Bacteria</taxon>
        <taxon>Bacillati</taxon>
        <taxon>Actinomycetota</taxon>
        <taxon>Actinomycetes</taxon>
        <taxon>Kitasatosporales</taxon>
        <taxon>Streptomycetaceae</taxon>
        <taxon>Streptomyces</taxon>
    </lineage>
</organism>
<feature type="compositionally biased region" description="Polar residues" evidence="1">
    <location>
        <begin position="266"/>
        <end position="278"/>
    </location>
</feature>
<evidence type="ECO:0000313" key="3">
    <source>
        <dbReference type="EMBL" id="TYR64775.1"/>
    </source>
</evidence>
<comment type="caution">
    <text evidence="3">The sequence shown here is derived from an EMBL/GenBank/DDBJ whole genome shotgun (WGS) entry which is preliminary data.</text>
</comment>
<feature type="compositionally biased region" description="Basic and acidic residues" evidence="1">
    <location>
        <begin position="312"/>
        <end position="326"/>
    </location>
</feature>
<keyword evidence="2" id="KW-0812">Transmembrane</keyword>
<feature type="compositionally biased region" description="Polar residues" evidence="1">
    <location>
        <begin position="155"/>
        <end position="168"/>
    </location>
</feature>
<gene>
    <name evidence="3" type="ORF">FY004_09750</name>
</gene>
<feature type="compositionally biased region" description="Basic and acidic residues" evidence="1">
    <location>
        <begin position="176"/>
        <end position="192"/>
    </location>
</feature>
<feature type="compositionally biased region" description="Basic and acidic residues" evidence="1">
    <location>
        <begin position="215"/>
        <end position="238"/>
    </location>
</feature>
<evidence type="ECO:0000313" key="4">
    <source>
        <dbReference type="Proteomes" id="UP000323242"/>
    </source>
</evidence>
<keyword evidence="2" id="KW-0472">Membrane</keyword>
<dbReference type="EMBL" id="VSZQ01000039">
    <property type="protein sequence ID" value="TYR64775.1"/>
    <property type="molecule type" value="Genomic_DNA"/>
</dbReference>
<reference evidence="3 4" key="1">
    <citation type="submission" date="2019-08" db="EMBL/GenBank/DDBJ databases">
        <title>Draft genome for granaticin producer strain Streptomyces parvus C05.</title>
        <authorList>
            <person name="Gonzalez-Pimentel J.L."/>
        </authorList>
    </citation>
    <scope>NUCLEOTIDE SEQUENCE [LARGE SCALE GENOMIC DNA]</scope>
    <source>
        <strain evidence="3 4">C05</strain>
    </source>
</reference>
<keyword evidence="4" id="KW-1185">Reference proteome</keyword>
<dbReference type="RefSeq" id="WP_148902150.1">
    <property type="nucleotide sequence ID" value="NZ_VSZQ01000039.1"/>
</dbReference>
<feature type="compositionally biased region" description="Low complexity" evidence="1">
    <location>
        <begin position="239"/>
        <end position="258"/>
    </location>
</feature>
<keyword evidence="2" id="KW-1133">Transmembrane helix</keyword>
<evidence type="ECO:0000256" key="2">
    <source>
        <dbReference type="SAM" id="Phobius"/>
    </source>
</evidence>
<dbReference type="AlphaFoldDB" id="A0A5D4JKF7"/>
<accession>A0A5D4JKF7</accession>
<feature type="region of interest" description="Disordered" evidence="1">
    <location>
        <begin position="150"/>
        <end position="386"/>
    </location>
</feature>
<dbReference type="InterPro" id="IPR021235">
    <property type="entry name" value="DUF2637"/>
</dbReference>
<proteinExistence type="predicted"/>
<evidence type="ECO:0000256" key="1">
    <source>
        <dbReference type="SAM" id="MobiDB-lite"/>
    </source>
</evidence>
<feature type="transmembrane region" description="Helical" evidence="2">
    <location>
        <begin position="80"/>
        <end position="99"/>
    </location>
</feature>
<sequence length="447" mass="47203">MTSPSAHPAVAPIGLWDRLAIVVLGLAGCALSYDALQQMAVAIHIRGFLTYLFPLVVDGFIAYGVRALLVLSEAPLRARLYIWVLFGTATAASIWANSLHAVRLNQQTAHTTGLRLGDTVVAILSTLAPLALAGAVHLYILITRHHPGAEDAGATTASESGEQNTDQGPCSAPAADRTRPADHPGGSEDHARGPAPEAGPPSVDHPEPQCQDPARTTDHDTGSVPADHEDPAADHRSDSASQQAAGQDAAAADQQTGDGPHDIENYGQTGKTPGQSADSFHGPVEHARADQGRGPAQDLDPASTDQAAPADRTPDREHPRTTDRPAEPAAADQDAPSLTDQDADGPADQDEDDSSGGPQGAATTDHETSPEPRTTSADQSDEVPWEVKVEVARKAALEAGRMTRRAIRPHLRRHNITISNQGFRKLQAQLYADPGLAHLPRDTRRVR</sequence>
<feature type="transmembrane region" description="Helical" evidence="2">
    <location>
        <begin position="48"/>
        <end position="68"/>
    </location>
</feature>
<dbReference type="Proteomes" id="UP000323242">
    <property type="component" value="Unassembled WGS sequence"/>
</dbReference>
<feature type="transmembrane region" description="Helical" evidence="2">
    <location>
        <begin position="120"/>
        <end position="142"/>
    </location>
</feature>